<dbReference type="AlphaFoldDB" id="X1RLJ6"/>
<organism evidence="1">
    <name type="scientific">marine sediment metagenome</name>
    <dbReference type="NCBI Taxonomy" id="412755"/>
    <lineage>
        <taxon>unclassified sequences</taxon>
        <taxon>metagenomes</taxon>
        <taxon>ecological metagenomes</taxon>
    </lineage>
</organism>
<sequence>MNCKSDLLGAKGVHIDPFGNVFSGTCSGIIIGNVNKTGLDDIWKQFGPAGNEFISTLFNFGPYGLLEEAGKLGYKKAKVYASKCHLCTSIRRFFFDNGLKQPIIGPAECY</sequence>
<gene>
    <name evidence="1" type="ORF">S12H4_23126</name>
</gene>
<evidence type="ECO:0000313" key="1">
    <source>
        <dbReference type="EMBL" id="GAI81632.1"/>
    </source>
</evidence>
<protein>
    <submittedName>
        <fullName evidence="1">Uncharacterized protein</fullName>
    </submittedName>
</protein>
<comment type="caution">
    <text evidence="1">The sequence shown here is derived from an EMBL/GenBank/DDBJ whole genome shotgun (WGS) entry which is preliminary data.</text>
</comment>
<reference evidence="1" key="1">
    <citation type="journal article" date="2014" name="Front. Microbiol.">
        <title>High frequency of phylogenetically diverse reductive dehalogenase-homologous genes in deep subseafloor sedimentary metagenomes.</title>
        <authorList>
            <person name="Kawai M."/>
            <person name="Futagami T."/>
            <person name="Toyoda A."/>
            <person name="Takaki Y."/>
            <person name="Nishi S."/>
            <person name="Hori S."/>
            <person name="Arai W."/>
            <person name="Tsubouchi T."/>
            <person name="Morono Y."/>
            <person name="Uchiyama I."/>
            <person name="Ito T."/>
            <person name="Fujiyama A."/>
            <person name="Inagaki F."/>
            <person name="Takami H."/>
        </authorList>
    </citation>
    <scope>NUCLEOTIDE SEQUENCE</scope>
    <source>
        <strain evidence="1">Expedition CK06-06</strain>
    </source>
</reference>
<accession>X1RLJ6</accession>
<name>X1RLJ6_9ZZZZ</name>
<dbReference type="EMBL" id="BARW01012207">
    <property type="protein sequence ID" value="GAI81632.1"/>
    <property type="molecule type" value="Genomic_DNA"/>
</dbReference>
<proteinExistence type="predicted"/>